<dbReference type="STRING" id="318161.Sden_0953"/>
<name>Q12QN5_SHEDO</name>
<dbReference type="AlphaFoldDB" id="Q12QN5"/>
<protein>
    <recommendedName>
        <fullName evidence="4">DUF3103 domain-containing protein</fullName>
    </recommendedName>
</protein>
<dbReference type="Proteomes" id="UP000001982">
    <property type="component" value="Chromosome"/>
</dbReference>
<dbReference type="EMBL" id="CP000302">
    <property type="protein sequence ID" value="ABE54241.1"/>
    <property type="molecule type" value="Genomic_DNA"/>
</dbReference>
<evidence type="ECO:0000313" key="3">
    <source>
        <dbReference type="Proteomes" id="UP000001982"/>
    </source>
</evidence>
<dbReference type="InterPro" id="IPR021452">
    <property type="entry name" value="DUF3103"/>
</dbReference>
<dbReference type="OrthoDB" id="6190837at2"/>
<feature type="chain" id="PRO_5004181617" description="DUF3103 domain-containing protein" evidence="1">
    <location>
        <begin position="26"/>
        <end position="400"/>
    </location>
</feature>
<reference evidence="2 3" key="1">
    <citation type="submission" date="2006-03" db="EMBL/GenBank/DDBJ databases">
        <title>Complete sequence of Shewanella denitrificans OS217.</title>
        <authorList>
            <consortium name="US DOE Joint Genome Institute"/>
            <person name="Copeland A."/>
            <person name="Lucas S."/>
            <person name="Lapidus A."/>
            <person name="Barry K."/>
            <person name="Detter J.C."/>
            <person name="Glavina del Rio T."/>
            <person name="Hammon N."/>
            <person name="Israni S."/>
            <person name="Dalin E."/>
            <person name="Tice H."/>
            <person name="Pitluck S."/>
            <person name="Brettin T."/>
            <person name="Bruce D."/>
            <person name="Han C."/>
            <person name="Tapia R."/>
            <person name="Gilna P."/>
            <person name="Kiss H."/>
            <person name="Schmutz J."/>
            <person name="Larimer F."/>
            <person name="Land M."/>
            <person name="Hauser L."/>
            <person name="Kyrpides N."/>
            <person name="Lykidis A."/>
            <person name="Richardson P."/>
        </authorList>
    </citation>
    <scope>NUCLEOTIDE SEQUENCE [LARGE SCALE GENOMIC DNA]</scope>
    <source>
        <strain evidence="3">OS217 / ATCC BAA-1090 / DSM 15013</strain>
    </source>
</reference>
<dbReference type="Pfam" id="PF11301">
    <property type="entry name" value="DUF3103"/>
    <property type="match status" value="1"/>
</dbReference>
<dbReference type="KEGG" id="sdn:Sden_0953"/>
<feature type="signal peptide" evidence="1">
    <location>
        <begin position="1"/>
        <end position="25"/>
    </location>
</feature>
<dbReference type="RefSeq" id="WP_011495405.1">
    <property type="nucleotide sequence ID" value="NC_007954.1"/>
</dbReference>
<dbReference type="eggNOG" id="ENOG502Z8J0">
    <property type="taxonomic scope" value="Bacteria"/>
</dbReference>
<evidence type="ECO:0000313" key="2">
    <source>
        <dbReference type="EMBL" id="ABE54241.1"/>
    </source>
</evidence>
<evidence type="ECO:0000256" key="1">
    <source>
        <dbReference type="SAM" id="SignalP"/>
    </source>
</evidence>
<accession>Q12QN5</accession>
<keyword evidence="1" id="KW-0732">Signal</keyword>
<sequence length="400" mass="44106">MKATTQIITATMMMLTATASGTAQAKAHTLDTQGLSAASVSDSGLLVPLAQSKRQIALDLSRQYQQLKPLLQQNINQYQLAVNTREMVQQAEFDAKVLRQTDAAISQQKGLPARTELVQLRLADTSMLASWQQGELPLFAFEPDGDDSQWAYVEAFDTQGNVHLLDVYTLPQQPVFVVGLDSKKAMMAGIAQMKAEFATAARKGNLLNKSIKGLDPVEKEAVTSADAALSTTVIKQISLNDDMEPWISGKAEVYGIVTGVSPSRDTPVLDIVEMPYLDYADTQYYPNQIVIHWQRYRWAAADMVLMEHDDGTNYKALATKLLEAAEQILRMIPDPEVQGLAVIAQITNGILAVMPDAWFTNDDDFVDVYYTLQEGQYYHNHRGASGNATTSFAPLLINPR</sequence>
<proteinExistence type="predicted"/>
<evidence type="ECO:0008006" key="4">
    <source>
        <dbReference type="Google" id="ProtNLM"/>
    </source>
</evidence>
<keyword evidence="3" id="KW-1185">Reference proteome</keyword>
<organism evidence="2 3">
    <name type="scientific">Shewanella denitrificans (strain OS217 / ATCC BAA-1090 / DSM 15013)</name>
    <dbReference type="NCBI Taxonomy" id="318161"/>
    <lineage>
        <taxon>Bacteria</taxon>
        <taxon>Pseudomonadati</taxon>
        <taxon>Pseudomonadota</taxon>
        <taxon>Gammaproteobacteria</taxon>
        <taxon>Alteromonadales</taxon>
        <taxon>Shewanellaceae</taxon>
        <taxon>Shewanella</taxon>
    </lineage>
</organism>
<gene>
    <name evidence="2" type="ordered locus">Sden_0953</name>
</gene>
<dbReference type="HOGENOM" id="CLU_061973_0_0_6"/>